<comment type="caution">
    <text evidence="3">The sequence shown here is derived from an EMBL/GenBank/DDBJ whole genome shotgun (WGS) entry which is preliminary data.</text>
</comment>
<feature type="compositionally biased region" description="Basic and acidic residues" evidence="1">
    <location>
        <begin position="41"/>
        <end position="74"/>
    </location>
</feature>
<feature type="signal peptide" evidence="2">
    <location>
        <begin position="1"/>
        <end position="18"/>
    </location>
</feature>
<feature type="region of interest" description="Disordered" evidence="1">
    <location>
        <begin position="16"/>
        <end position="76"/>
    </location>
</feature>
<keyword evidence="4" id="KW-1185">Reference proteome</keyword>
<accession>A0ABR4WS12</accession>
<dbReference type="Gene3D" id="3.10.450.160">
    <property type="entry name" value="inner membrane protein cigr"/>
    <property type="match status" value="1"/>
</dbReference>
<organism evidence="3 4">
    <name type="scientific">Halomonas salina</name>
    <dbReference type="NCBI Taxonomy" id="42565"/>
    <lineage>
        <taxon>Bacteria</taxon>
        <taxon>Pseudomonadati</taxon>
        <taxon>Pseudomonadota</taxon>
        <taxon>Gammaproteobacteria</taxon>
        <taxon>Oceanospirillales</taxon>
        <taxon>Halomonadaceae</taxon>
        <taxon>Halomonas</taxon>
    </lineage>
</organism>
<dbReference type="EMBL" id="JOKD01000053">
    <property type="protein sequence ID" value="KGE77150.1"/>
    <property type="molecule type" value="Genomic_DNA"/>
</dbReference>
<name>A0ABR4WS12_9GAMM</name>
<protein>
    <recommendedName>
        <fullName evidence="5">Nickel/cobalt transporter regulator</fullName>
    </recommendedName>
</protein>
<evidence type="ECO:0000256" key="2">
    <source>
        <dbReference type="SAM" id="SignalP"/>
    </source>
</evidence>
<feature type="chain" id="PRO_5045759766" description="Nickel/cobalt transporter regulator" evidence="2">
    <location>
        <begin position="19"/>
        <end position="167"/>
    </location>
</feature>
<sequence>MATAGALILGLVALPALANPGNGGGPPEHAKGGQGSQGSSERLHRDATDRDRQRHEERRFDDRDWDRDRDRYGRDGPSLEEALIRDIFYGHRDRYAREDRASIPPGVRQNLARGKPMPPGIGKRFDDDIRRDLPHYDGYEWRRVGVDAVLVDITNDIIYDVIRDVLD</sequence>
<evidence type="ECO:0000256" key="1">
    <source>
        <dbReference type="SAM" id="MobiDB-lite"/>
    </source>
</evidence>
<dbReference type="NCBIfam" id="NF040487">
    <property type="entry name" value="T3SS_CigR_fam"/>
    <property type="match status" value="1"/>
</dbReference>
<evidence type="ECO:0008006" key="5">
    <source>
        <dbReference type="Google" id="ProtNLM"/>
    </source>
</evidence>
<dbReference type="Proteomes" id="UP000029721">
    <property type="component" value="Unassembled WGS sequence"/>
</dbReference>
<reference evidence="3 4" key="1">
    <citation type="submission" date="2014-06" db="EMBL/GenBank/DDBJ databases">
        <title>Draft genome sequence of an extremely salt tolerant bacteria Halomonas salina/CIFRI 1.</title>
        <authorList>
            <person name="Behera B.D."/>
            <person name="Meena D.K."/>
            <person name="Das P."/>
            <person name="Maharana J."/>
            <person name="Paria P."/>
            <person name="Sharma A.P."/>
            <person name="Shamsudheen K.V."/>
            <person name="Rijit J."/>
            <person name="Dixit V."/>
            <person name="Verma A."/>
            <person name="Scaria V."/>
            <person name="Sivasubbu S."/>
        </authorList>
    </citation>
    <scope>NUCLEOTIDE SEQUENCE [LARGE SCALE GENOMIC DNA]</scope>
    <source>
        <strain evidence="3 4">CIFRI 1</strain>
    </source>
</reference>
<evidence type="ECO:0000313" key="3">
    <source>
        <dbReference type="EMBL" id="KGE77150.1"/>
    </source>
</evidence>
<evidence type="ECO:0000313" key="4">
    <source>
        <dbReference type="Proteomes" id="UP000029721"/>
    </source>
</evidence>
<feature type="compositionally biased region" description="Gly residues" evidence="1">
    <location>
        <begin position="21"/>
        <end position="36"/>
    </location>
</feature>
<proteinExistence type="predicted"/>
<keyword evidence="2" id="KW-0732">Signal</keyword>
<gene>
    <name evidence="3" type="ORF">FP66_12205</name>
</gene>